<dbReference type="AlphaFoldDB" id="A0AA36MNV2"/>
<reference evidence="25" key="1">
    <citation type="submission" date="2023-08" db="EMBL/GenBank/DDBJ databases">
        <authorList>
            <person name="Chen Y."/>
            <person name="Shah S."/>
            <person name="Dougan E. K."/>
            <person name="Thang M."/>
            <person name="Chan C."/>
        </authorList>
    </citation>
    <scope>NUCLEOTIDE SEQUENCE</scope>
</reference>
<comment type="subunit">
    <text evidence="20">Composed of two subunits.</text>
</comment>
<dbReference type="InterPro" id="IPR033847">
    <property type="entry name" value="Citrt_syn/SCS-alpha_CS"/>
</dbReference>
<comment type="similarity">
    <text evidence="2">In the C-terminal section; belongs to the succinate/malate CoA ligase alpha subunit family.</text>
</comment>
<evidence type="ECO:0000256" key="17">
    <source>
        <dbReference type="ARBA" id="ARBA00047593"/>
    </source>
</evidence>
<keyword evidence="6" id="KW-0963">Cytoplasm</keyword>
<dbReference type="CDD" id="cd06100">
    <property type="entry name" value="CCL_ACL-C"/>
    <property type="match status" value="1"/>
</dbReference>
<dbReference type="GO" id="GO:0005829">
    <property type="term" value="C:cytosol"/>
    <property type="evidence" value="ECO:0007669"/>
    <property type="project" value="TreeGrafter"/>
</dbReference>
<evidence type="ECO:0000256" key="9">
    <source>
        <dbReference type="ARBA" id="ARBA00022679"/>
    </source>
</evidence>
<dbReference type="EMBL" id="CAUJNA010000280">
    <property type="protein sequence ID" value="CAJ1374865.1"/>
    <property type="molecule type" value="Genomic_DNA"/>
</dbReference>
<dbReference type="SUPFAM" id="SSF52210">
    <property type="entry name" value="Succinyl-CoA synthetase domains"/>
    <property type="match status" value="1"/>
</dbReference>
<evidence type="ECO:0000256" key="21">
    <source>
        <dbReference type="ARBA" id="ARBA00076189"/>
    </source>
</evidence>
<dbReference type="FunFam" id="3.40.50.261:FF:000003">
    <property type="entry name" value="ATP-citrate synthase subunit"/>
    <property type="match status" value="1"/>
</dbReference>
<dbReference type="GO" id="GO:0005524">
    <property type="term" value="F:ATP binding"/>
    <property type="evidence" value="ECO:0007669"/>
    <property type="project" value="UniProtKB-KW"/>
</dbReference>
<dbReference type="SUPFAM" id="SSF48256">
    <property type="entry name" value="Citrate synthase"/>
    <property type="match status" value="1"/>
</dbReference>
<dbReference type="FunFam" id="3.40.50.720:FF:000024">
    <property type="entry name" value="Probable ATP-citrate synthase"/>
    <property type="match status" value="1"/>
</dbReference>
<dbReference type="GO" id="GO:0006633">
    <property type="term" value="P:fatty acid biosynthetic process"/>
    <property type="evidence" value="ECO:0007669"/>
    <property type="project" value="TreeGrafter"/>
</dbReference>
<evidence type="ECO:0000256" key="7">
    <source>
        <dbReference type="ARBA" id="ARBA00022516"/>
    </source>
</evidence>
<evidence type="ECO:0000259" key="24">
    <source>
        <dbReference type="PROSITE" id="PS50200"/>
    </source>
</evidence>
<keyword evidence="9" id="KW-0808">Transferase</keyword>
<dbReference type="InterPro" id="IPR036969">
    <property type="entry name" value="Citrate_synthase_sf"/>
</dbReference>
<evidence type="ECO:0000256" key="11">
    <source>
        <dbReference type="ARBA" id="ARBA00022741"/>
    </source>
</evidence>
<comment type="catalytic activity">
    <reaction evidence="17">
        <text>oxaloacetate + acetyl-CoA + ADP + phosphate = citrate + ATP + CoA</text>
        <dbReference type="Rhea" id="RHEA:21160"/>
        <dbReference type="ChEBI" id="CHEBI:16452"/>
        <dbReference type="ChEBI" id="CHEBI:16947"/>
        <dbReference type="ChEBI" id="CHEBI:30616"/>
        <dbReference type="ChEBI" id="CHEBI:43474"/>
        <dbReference type="ChEBI" id="CHEBI:57287"/>
        <dbReference type="ChEBI" id="CHEBI:57288"/>
        <dbReference type="ChEBI" id="CHEBI:456216"/>
        <dbReference type="EC" id="2.3.3.8"/>
    </reaction>
</comment>
<dbReference type="Gene3D" id="1.10.230.10">
    <property type="entry name" value="Cytochrome P450-Terp, domain 2"/>
    <property type="match status" value="1"/>
</dbReference>
<dbReference type="Pfam" id="PF02629">
    <property type="entry name" value="CoA_binding"/>
    <property type="match status" value="1"/>
</dbReference>
<evidence type="ECO:0000256" key="6">
    <source>
        <dbReference type="ARBA" id="ARBA00022490"/>
    </source>
</evidence>
<evidence type="ECO:0000256" key="10">
    <source>
        <dbReference type="ARBA" id="ARBA00022723"/>
    </source>
</evidence>
<keyword evidence="13" id="KW-0460">Magnesium</keyword>
<dbReference type="InterPro" id="IPR000159">
    <property type="entry name" value="RA_dom"/>
</dbReference>
<dbReference type="InterPro" id="IPR016143">
    <property type="entry name" value="Citrate_synth-like_sm_a-sub"/>
</dbReference>
<evidence type="ECO:0000256" key="4">
    <source>
        <dbReference type="ARBA" id="ARBA00011881"/>
    </source>
</evidence>
<comment type="similarity">
    <text evidence="3">In the N-terminal section; belongs to the succinate/malate CoA ligase beta subunit family.</text>
</comment>
<name>A0AA36MNV2_9DINO</name>
<evidence type="ECO:0000313" key="26">
    <source>
        <dbReference type="Proteomes" id="UP001178507"/>
    </source>
</evidence>
<evidence type="ECO:0000256" key="23">
    <source>
        <dbReference type="ARBA" id="ARBA00093367"/>
    </source>
</evidence>
<dbReference type="InterPro" id="IPR056749">
    <property type="entry name" value="Citrate_synth_N"/>
</dbReference>
<comment type="subcellular location">
    <subcellularLocation>
        <location evidence="1">Cytoplasm</location>
    </subcellularLocation>
</comment>
<dbReference type="PROSITE" id="PS50200">
    <property type="entry name" value="RA"/>
    <property type="match status" value="1"/>
</dbReference>
<dbReference type="InterPro" id="IPR005811">
    <property type="entry name" value="SUCC_ACL_C"/>
</dbReference>
<keyword evidence="7" id="KW-0444">Lipid biosynthesis</keyword>
<evidence type="ECO:0000313" key="25">
    <source>
        <dbReference type="EMBL" id="CAJ1374865.1"/>
    </source>
</evidence>
<dbReference type="InterPro" id="IPR032263">
    <property type="entry name" value="Citrate-bd"/>
</dbReference>
<dbReference type="InterPro" id="IPR017866">
    <property type="entry name" value="Succ-CoA_synthase_bsu_CS"/>
</dbReference>
<organism evidence="25 26">
    <name type="scientific">Effrenium voratum</name>
    <dbReference type="NCBI Taxonomy" id="2562239"/>
    <lineage>
        <taxon>Eukaryota</taxon>
        <taxon>Sar</taxon>
        <taxon>Alveolata</taxon>
        <taxon>Dinophyceae</taxon>
        <taxon>Suessiales</taxon>
        <taxon>Symbiodiniaceae</taxon>
        <taxon>Effrenium</taxon>
    </lineage>
</organism>
<evidence type="ECO:0000256" key="12">
    <source>
        <dbReference type="ARBA" id="ARBA00022840"/>
    </source>
</evidence>
<evidence type="ECO:0000256" key="8">
    <source>
        <dbReference type="ARBA" id="ARBA00022553"/>
    </source>
</evidence>
<keyword evidence="8" id="KW-0597">Phosphoprotein</keyword>
<keyword evidence="26" id="KW-1185">Reference proteome</keyword>
<comment type="function">
    <text evidence="23">Catalyzes the cleavage of citrate into oxaloacetate and acetyl-CoA, the latter serving as common substrate in multiple biochemical reactions in protein, carbohydrate and lipid metabolism.</text>
</comment>
<dbReference type="InterPro" id="IPR036291">
    <property type="entry name" value="NAD(P)-bd_dom_sf"/>
</dbReference>
<dbReference type="Pfam" id="PF16114">
    <property type="entry name" value="Citrate_bind"/>
    <property type="match status" value="1"/>
</dbReference>
<dbReference type="GO" id="GO:0007165">
    <property type="term" value="P:signal transduction"/>
    <property type="evidence" value="ECO:0007669"/>
    <property type="project" value="InterPro"/>
</dbReference>
<dbReference type="SUPFAM" id="SSF54236">
    <property type="entry name" value="Ubiquitin-like"/>
    <property type="match status" value="1"/>
</dbReference>
<evidence type="ECO:0000256" key="2">
    <source>
        <dbReference type="ARBA" id="ARBA00005899"/>
    </source>
</evidence>
<dbReference type="InterPro" id="IPR016142">
    <property type="entry name" value="Citrate_synth-like_lrg_a-sub"/>
</dbReference>
<dbReference type="GO" id="GO:0006085">
    <property type="term" value="P:acetyl-CoA biosynthetic process"/>
    <property type="evidence" value="ECO:0007669"/>
    <property type="project" value="TreeGrafter"/>
</dbReference>
<keyword evidence="12" id="KW-0067">ATP-binding</keyword>
<comment type="subunit">
    <text evidence="4">Homotetramer.</text>
</comment>
<dbReference type="Pfam" id="PF00285">
    <property type="entry name" value="Citrate_synt"/>
    <property type="match status" value="1"/>
</dbReference>
<evidence type="ECO:0000256" key="15">
    <source>
        <dbReference type="ARBA" id="ARBA00030151"/>
    </source>
</evidence>
<dbReference type="Gene3D" id="1.10.580.10">
    <property type="entry name" value="Citrate Synthase, domain 1"/>
    <property type="match status" value="1"/>
</dbReference>
<dbReference type="GO" id="GO:0003878">
    <property type="term" value="F:ATP citrate synthase activity"/>
    <property type="evidence" value="ECO:0007669"/>
    <property type="project" value="UniProtKB-EC"/>
</dbReference>
<dbReference type="InterPro" id="IPR055071">
    <property type="entry name" value="RA_PHLPP-like"/>
</dbReference>
<proteinExistence type="inferred from homology"/>
<evidence type="ECO:0000256" key="13">
    <source>
        <dbReference type="ARBA" id="ARBA00022842"/>
    </source>
</evidence>
<accession>A0AA36MNV2</accession>
<dbReference type="InterPro" id="IPR029071">
    <property type="entry name" value="Ubiquitin-like_domsf"/>
</dbReference>
<gene>
    <name evidence="25" type="ORF">EVOR1521_LOCUS4295</name>
</gene>
<dbReference type="GO" id="GO:0046872">
    <property type="term" value="F:metal ion binding"/>
    <property type="evidence" value="ECO:0007669"/>
    <property type="project" value="UniProtKB-KW"/>
</dbReference>
<evidence type="ECO:0000256" key="14">
    <source>
        <dbReference type="ARBA" id="ARBA00023098"/>
    </source>
</evidence>
<evidence type="ECO:0000256" key="16">
    <source>
        <dbReference type="ARBA" id="ARBA00030982"/>
    </source>
</evidence>
<evidence type="ECO:0000256" key="19">
    <source>
        <dbReference type="ARBA" id="ARBA00060724"/>
    </source>
</evidence>
<evidence type="ECO:0000256" key="5">
    <source>
        <dbReference type="ARBA" id="ARBA00012639"/>
    </source>
</evidence>
<dbReference type="InterPro" id="IPR003781">
    <property type="entry name" value="CoA-bd"/>
</dbReference>
<dbReference type="PANTHER" id="PTHR23118">
    <property type="entry name" value="ATP-CITRATE SYNTHASE"/>
    <property type="match status" value="1"/>
</dbReference>
<evidence type="ECO:0000256" key="18">
    <source>
        <dbReference type="ARBA" id="ARBA00054002"/>
    </source>
</evidence>
<dbReference type="PROSITE" id="PS01217">
    <property type="entry name" value="SUCCINYL_COA_LIG_3"/>
    <property type="match status" value="1"/>
</dbReference>
<dbReference type="PROSITE" id="PS01216">
    <property type="entry name" value="SUCCINYL_COA_LIG_1"/>
    <property type="match status" value="1"/>
</dbReference>
<evidence type="ECO:0000256" key="20">
    <source>
        <dbReference type="ARBA" id="ARBA00062455"/>
    </source>
</evidence>
<dbReference type="SUPFAM" id="SSF56059">
    <property type="entry name" value="Glutathione synthetase ATP-binding domain-like"/>
    <property type="match status" value="1"/>
</dbReference>
<keyword evidence="14" id="KW-0443">Lipid metabolism</keyword>
<comment type="similarity">
    <text evidence="19">Belongs to the succinate/malate CoA ligase alpha subunit family.</text>
</comment>
<dbReference type="Pfam" id="PF00549">
    <property type="entry name" value="Ligase_CoA"/>
    <property type="match status" value="1"/>
</dbReference>
<keyword evidence="10" id="KW-0479">Metal-binding</keyword>
<dbReference type="Pfam" id="PF24948">
    <property type="entry name" value="Citrate_synth_N"/>
    <property type="match status" value="1"/>
</dbReference>
<dbReference type="FunFam" id="3.40.50.261:FF:000004">
    <property type="entry name" value="ATP-citrate synthase subunit"/>
    <property type="match status" value="1"/>
</dbReference>
<dbReference type="Proteomes" id="UP001178507">
    <property type="component" value="Unassembled WGS sequence"/>
</dbReference>
<dbReference type="SUPFAM" id="SSF51735">
    <property type="entry name" value="NAD(P)-binding Rossmann-fold domains"/>
    <property type="match status" value="1"/>
</dbReference>
<dbReference type="SMART" id="SM00314">
    <property type="entry name" value="RA"/>
    <property type="match status" value="1"/>
</dbReference>
<dbReference type="InterPro" id="IPR016102">
    <property type="entry name" value="Succinyl-CoA_synth-like"/>
</dbReference>
<feature type="domain" description="Ras-associating" evidence="24">
    <location>
        <begin position="5"/>
        <end position="94"/>
    </location>
</feature>
<dbReference type="EC" id="2.3.3.8" evidence="5"/>
<dbReference type="PANTHER" id="PTHR23118:SF42">
    <property type="entry name" value="ATP-CITRATE SYNTHASE"/>
    <property type="match status" value="1"/>
</dbReference>
<dbReference type="Gene3D" id="3.40.50.261">
    <property type="entry name" value="Succinyl-CoA synthetase domains"/>
    <property type="match status" value="2"/>
</dbReference>
<dbReference type="FunFam" id="1.10.230.10:FF:000005">
    <property type="entry name" value="ATP-citrate synthase subunit 1"/>
    <property type="match status" value="1"/>
</dbReference>
<dbReference type="Pfam" id="PF23010">
    <property type="entry name" value="RA_3"/>
    <property type="match status" value="1"/>
</dbReference>
<dbReference type="Gene3D" id="3.30.470.110">
    <property type="match status" value="1"/>
</dbReference>
<comment type="function">
    <text evidence="18">Catalyzes the formation of cytosolic acetyl-CoA, which is mainly used for the biosynthesis of fatty acids and sterols.</text>
</comment>
<dbReference type="Gene3D" id="3.40.50.720">
    <property type="entry name" value="NAD(P)-binding Rossmann-like Domain"/>
    <property type="match status" value="1"/>
</dbReference>
<evidence type="ECO:0000256" key="1">
    <source>
        <dbReference type="ARBA" id="ARBA00004496"/>
    </source>
</evidence>
<sequence>MSEIPTGVLRVYFRDNTYKSLQLTLETSVKDVIQRLCQRIMATGREVDPERHELLIIAPGPLGERKLQPADRPLAIQEKAGCAAYKFLFREIPKEGISNEDVEESDWPLPVAETSQVLRSGPLERLVPSGWQKCTHAGKSLLEKLLPEVSGGKHKMGCAGVLVTPAVLDPTSGQTWDKILQENPWLKTTNLVAKPDQLIKRRGKAGLIAVNKTFDEAKQWVMDRMCKEQKVEHVTGQLTHFLIEPFVPHKQEQEHYICMLSHRYHDEILFYHEGGVDVGDVDAKAEKLELATGEAMTEALVTEKLLSKLPAAKKANMASFICSLYKFYGDLHFAYLEINPLVMLDDNTVIPLDMAAKIDETANFLVAQKWGELDWPPPFGRAAYPEEALIHEMDGRTGASLKLTILNEKGRVWTMVAGGGASVVYADTVADYGMGHELANYGEYSGAPSTEETFVYAKTLLSLMMKYKHPEGKFLIIGGGIANFTDVAATFTGLIKALQEYADDIKEHNIKILIRRAGPNYLEGLRKVKAASDKLGLGIKVYGPETHITAIIPMALGLIKDLPEPDLSAPCGPPVRKMIDLKGKKPTPKGHPAAPAGTKHTLVTATPDTTCIVYGMQNRAVQGMLDFDYMCKRKQPSVEAMIFPFSGNHYVKFYWGTEEILMPVYTTTKEAVQKHPKTSVFVNFASFRSVHETTMEAMNHGNLKTVAIIAEGVPEQQTRDIIKVAEKKGVGIIGPATVGGIKPGCLRIGNTGGMLDNIVMSRLYRPGSVAYVSKSGGMSNELNNIVARNSDGVYEGVAIGGDRYPGSRFLDHFLRYQDDPKAKMLLLLGEVGGTDEYDLIEAKKKGRITKPVVAWCVGTCASCFTTEARGDMETAAAKNKAMQEAGFHVPESFDKLPDMVNQVYTQLVMDGEIVETPEGETPQVPMDYTWAKKLGMIRKPANFISSISDDRGEELTYCGMSISDVFTKDIGIGGVLSLLWFRRQLPEYCTKFIEMILMVTADHGPAVSGAHNTIVTARAGKDLVSSLCSGLLTIGPRFGGALDDAAKMFADAQSSGVAPKEWIDKMKKSNQLIMGIGHRIKSLANPDQRVEIIKGFAKKNFKSTPVLDYALAVEQITTKKRANLILNVDGCIAVSFVDMIRSCGAFSKEECDDLMAFGCLNGLFVLGRSIGFIGHYLDQLRLKQPLYRHPWDDITYIQELAGQGPE</sequence>
<comment type="caution">
    <text evidence="25">The sequence shown here is derived from an EMBL/GenBank/DDBJ whole genome shotgun (WGS) entry which is preliminary data.</text>
</comment>
<protein>
    <recommendedName>
        <fullName evidence="5">ATP citrate synthase</fullName>
        <ecNumber evidence="5">2.3.3.8</ecNumber>
    </recommendedName>
    <alternativeName>
        <fullName evidence="15">ATP-citrate (pro-S-)-lyase</fullName>
    </alternativeName>
    <alternativeName>
        <fullName evidence="21">ATP-citrate (pro-S-)-lyase 1</fullName>
    </alternativeName>
    <alternativeName>
        <fullName evidence="16">Citrate cleavage enzyme</fullName>
    </alternativeName>
    <alternativeName>
        <fullName evidence="22">Citrate cleavage enzyme subunit 1</fullName>
    </alternativeName>
</protein>
<keyword evidence="11" id="KW-0547">Nucleotide-binding</keyword>
<evidence type="ECO:0000256" key="22">
    <source>
        <dbReference type="ARBA" id="ARBA00083544"/>
    </source>
</evidence>
<evidence type="ECO:0000256" key="3">
    <source>
        <dbReference type="ARBA" id="ARBA00010719"/>
    </source>
</evidence>
<dbReference type="InterPro" id="IPR002020">
    <property type="entry name" value="Citrate_synthase"/>
</dbReference>